<protein>
    <submittedName>
        <fullName evidence="1">Uncharacterized protein</fullName>
    </submittedName>
</protein>
<accession>A0A502KQK4</accession>
<dbReference type="AlphaFoldDB" id="A0A502KQK4"/>
<dbReference type="Proteomes" id="UP000315303">
    <property type="component" value="Unassembled WGS sequence"/>
</dbReference>
<evidence type="ECO:0000313" key="2">
    <source>
        <dbReference type="Proteomes" id="UP000315303"/>
    </source>
</evidence>
<name>A0A502KQK4_9GAMM</name>
<gene>
    <name evidence="1" type="ORF">EPA86_12490</name>
</gene>
<comment type="caution">
    <text evidence="1">The sequence shown here is derived from an EMBL/GenBank/DDBJ whole genome shotgun (WGS) entry which is preliminary data.</text>
</comment>
<reference evidence="1 2" key="1">
    <citation type="submission" date="2019-01" db="EMBL/GenBank/DDBJ databases">
        <title>Litorilituus lipolytica sp. nov., isolated from intertidal sand of the Yellow Sea in China.</title>
        <authorList>
            <person name="Liu A."/>
        </authorList>
    </citation>
    <scope>NUCLEOTIDE SEQUENCE [LARGE SCALE GENOMIC DNA]</scope>
    <source>
        <strain evidence="1 2">RZ04</strain>
    </source>
</reference>
<keyword evidence="2" id="KW-1185">Reference proteome</keyword>
<evidence type="ECO:0000313" key="1">
    <source>
        <dbReference type="EMBL" id="TPH13928.1"/>
    </source>
</evidence>
<sequence length="114" mass="13183">MTLNFNHLTDKQLIAMDYKLIAHQLLPSAQINNLKYKMLIIFKSLLKYKAWKYELHKDLDGSCLAIGEKVCLNLSFIFAIRQILNIDIPVDCRVASGLLDKELRQGLVEYLTEK</sequence>
<dbReference type="OrthoDB" id="6401012at2"/>
<proteinExistence type="predicted"/>
<dbReference type="EMBL" id="SAWY01000027">
    <property type="protein sequence ID" value="TPH13928.1"/>
    <property type="molecule type" value="Genomic_DNA"/>
</dbReference>
<dbReference type="RefSeq" id="WP_140604084.1">
    <property type="nucleotide sequence ID" value="NZ_SAWY01000027.1"/>
</dbReference>
<organism evidence="1 2">
    <name type="scientific">Litorilituus lipolyticus</name>
    <dbReference type="NCBI Taxonomy" id="2491017"/>
    <lineage>
        <taxon>Bacteria</taxon>
        <taxon>Pseudomonadati</taxon>
        <taxon>Pseudomonadota</taxon>
        <taxon>Gammaproteobacteria</taxon>
        <taxon>Alteromonadales</taxon>
        <taxon>Colwelliaceae</taxon>
        <taxon>Litorilituus</taxon>
    </lineage>
</organism>